<evidence type="ECO:0000259" key="1">
    <source>
        <dbReference type="Pfam" id="PF21926"/>
    </source>
</evidence>
<comment type="caution">
    <text evidence="2">The sequence shown here is derived from an EMBL/GenBank/DDBJ whole genome shotgun (WGS) entry which is preliminary data.</text>
</comment>
<keyword evidence="3" id="KW-1185">Reference proteome</keyword>
<dbReference type="InterPro" id="IPR016181">
    <property type="entry name" value="Acyl_CoA_acyltransferase"/>
</dbReference>
<dbReference type="STRING" id="1641875.XM53_13990"/>
<accession>A0A0T5NS80</accession>
<organism evidence="2 3">
    <name type="scientific">Roseovarius atlanticus</name>
    <dbReference type="NCBI Taxonomy" id="1641875"/>
    <lineage>
        <taxon>Bacteria</taxon>
        <taxon>Pseudomonadati</taxon>
        <taxon>Pseudomonadota</taxon>
        <taxon>Alphaproteobacteria</taxon>
        <taxon>Rhodobacterales</taxon>
        <taxon>Roseobacteraceae</taxon>
        <taxon>Roseovarius</taxon>
    </lineage>
</organism>
<name>A0A0T5NS80_9RHOB</name>
<proteinExistence type="predicted"/>
<dbReference type="PATRIC" id="fig|1641875.4.peg.599"/>
<dbReference type="RefSeq" id="WP_057794350.1">
    <property type="nucleotide sequence ID" value="NZ_LAXJ01000016.1"/>
</dbReference>
<evidence type="ECO:0000313" key="2">
    <source>
        <dbReference type="EMBL" id="KRS11810.1"/>
    </source>
</evidence>
<sequence length="229" mass="25795">MNEQVIAALEQSRYEVLTKDDDMEDVFRLRYSCYRAEGAVPARADQRMTDAFDETKNCVHVAVRVDGTIRAAVRLHLVSKLCRTSPTLEVFPELLDKLNEGQTILDPTRFVISSSARKRRIPLNFLTLRIPFLASIFYKIDLALAPVRAEHTAFYRRYLGYEPALEPRSYPGLAKPIQLLTANFQEQREQVLARTPVFGPIKDIPGANIEFPSLSGAYAPFKSGSSEAA</sequence>
<feature type="domain" description="N-acyl amino acid synthase FeeM catalytic core" evidence="1">
    <location>
        <begin position="25"/>
        <end position="183"/>
    </location>
</feature>
<dbReference type="SUPFAM" id="SSF55729">
    <property type="entry name" value="Acyl-CoA N-acyltransferases (Nat)"/>
    <property type="match status" value="1"/>
</dbReference>
<dbReference type="InterPro" id="IPR054597">
    <property type="entry name" value="FeeM_cat"/>
</dbReference>
<dbReference type="OrthoDB" id="9812697at2"/>
<gene>
    <name evidence="2" type="ORF">XM53_13990</name>
</gene>
<evidence type="ECO:0000313" key="3">
    <source>
        <dbReference type="Proteomes" id="UP000051295"/>
    </source>
</evidence>
<dbReference type="Pfam" id="PF21926">
    <property type="entry name" value="FeeM"/>
    <property type="match status" value="1"/>
</dbReference>
<dbReference type="EMBL" id="LAXJ01000016">
    <property type="protein sequence ID" value="KRS11810.1"/>
    <property type="molecule type" value="Genomic_DNA"/>
</dbReference>
<dbReference type="Proteomes" id="UP000051295">
    <property type="component" value="Unassembled WGS sequence"/>
</dbReference>
<reference evidence="2 3" key="1">
    <citation type="submission" date="2015-04" db="EMBL/GenBank/DDBJ databases">
        <title>The draft genome sequence of Roseovarius sp.R12b.</title>
        <authorList>
            <person name="Li G."/>
            <person name="Lai Q."/>
            <person name="Shao Z."/>
            <person name="Yan P."/>
        </authorList>
    </citation>
    <scope>NUCLEOTIDE SEQUENCE [LARGE SCALE GENOMIC DNA]</scope>
    <source>
        <strain evidence="2 3">R12B</strain>
    </source>
</reference>
<protein>
    <recommendedName>
        <fullName evidence="1">N-acyl amino acid synthase FeeM catalytic core domain-containing protein</fullName>
    </recommendedName>
</protein>
<dbReference type="Gene3D" id="3.40.630.30">
    <property type="match status" value="1"/>
</dbReference>
<dbReference type="AlphaFoldDB" id="A0A0T5NS80"/>